<name>A0A2S7UAC0_9FLAO</name>
<gene>
    <name evidence="1" type="ORF">BST92_06495</name>
</gene>
<proteinExistence type="predicted"/>
<comment type="caution">
    <text evidence="1">The sequence shown here is derived from an EMBL/GenBank/DDBJ whole genome shotgun (WGS) entry which is preliminary data.</text>
</comment>
<accession>A0A2S7UAC0</accession>
<sequence length="122" mass="14062">MKRITSNLKQFDPSSVAFIQELVWNESGVFLKVYCQSRKSNATWPDLKNEFEIVHLQFIQVSSLNFISNSMGLHQITGFDIIDLSSDQLESINYKVIDYENGSLEFSCKEIEYEKIGLKISL</sequence>
<dbReference type="Proteomes" id="UP000239747">
    <property type="component" value="Unassembled WGS sequence"/>
</dbReference>
<protein>
    <submittedName>
        <fullName evidence="1">Uncharacterized protein</fullName>
    </submittedName>
</protein>
<reference evidence="1 2" key="1">
    <citation type="submission" date="2017-01" db="EMBL/GenBank/DDBJ databases">
        <title>Trade-off between light-utilization and light-protection in marine flavobacteria.</title>
        <authorList>
            <person name="Kumagai Y."/>
            <person name="Yoshizawa S."/>
            <person name="Kogure K."/>
            <person name="Iwasaki W."/>
        </authorList>
    </citation>
    <scope>NUCLEOTIDE SEQUENCE [LARGE SCALE GENOMIC DNA]</scope>
    <source>
        <strain evidence="1 2">KCTC 32109</strain>
    </source>
</reference>
<evidence type="ECO:0000313" key="1">
    <source>
        <dbReference type="EMBL" id="PQJ31597.1"/>
    </source>
</evidence>
<organism evidence="1 2">
    <name type="scientific">Nonlabens arenilitoris</name>
    <dbReference type="NCBI Taxonomy" id="1217969"/>
    <lineage>
        <taxon>Bacteria</taxon>
        <taxon>Pseudomonadati</taxon>
        <taxon>Bacteroidota</taxon>
        <taxon>Flavobacteriia</taxon>
        <taxon>Flavobacteriales</taxon>
        <taxon>Flavobacteriaceae</taxon>
        <taxon>Nonlabens</taxon>
    </lineage>
</organism>
<dbReference type="RefSeq" id="WP_105070714.1">
    <property type="nucleotide sequence ID" value="NZ_MTPW01000001.1"/>
</dbReference>
<dbReference type="OrthoDB" id="1447840at2"/>
<dbReference type="EMBL" id="MTPW01000001">
    <property type="protein sequence ID" value="PQJ31597.1"/>
    <property type="molecule type" value="Genomic_DNA"/>
</dbReference>
<dbReference type="AlphaFoldDB" id="A0A2S7UAC0"/>
<evidence type="ECO:0000313" key="2">
    <source>
        <dbReference type="Proteomes" id="UP000239747"/>
    </source>
</evidence>
<keyword evidence="2" id="KW-1185">Reference proteome</keyword>